<evidence type="ECO:0000313" key="1">
    <source>
        <dbReference type="EMBL" id="MBK1868029.1"/>
    </source>
</evidence>
<name>A0ACC5R5V0_9HYPH</name>
<dbReference type="Proteomes" id="UP000616151">
    <property type="component" value="Unassembled WGS sequence"/>
</dbReference>
<protein>
    <submittedName>
        <fullName evidence="1">Nickel/cobalt transporter</fullName>
    </submittedName>
</protein>
<gene>
    <name evidence="1" type="ORF">JHL16_16850</name>
</gene>
<accession>A0ACC5R5V0</accession>
<keyword evidence="2" id="KW-1185">Reference proteome</keyword>
<evidence type="ECO:0000313" key="2">
    <source>
        <dbReference type="Proteomes" id="UP000616151"/>
    </source>
</evidence>
<comment type="caution">
    <text evidence="1">The sequence shown here is derived from an EMBL/GenBank/DDBJ whole genome shotgun (WGS) entry which is preliminary data.</text>
</comment>
<reference evidence="1" key="1">
    <citation type="submission" date="2021-01" db="EMBL/GenBank/DDBJ databases">
        <authorList>
            <person name="Sun Q."/>
        </authorList>
    </citation>
    <scope>NUCLEOTIDE SEQUENCE</scope>
    <source>
        <strain evidence="1">YIM B02566</strain>
    </source>
</reference>
<proteinExistence type="predicted"/>
<sequence>MTLIARLLALFLLACVASPGFLTVPLHAQEQPSETAPKIDKRKLLVQPRNADGTIIMPSFWSDPVLWVIEQQRSFYGAMSQSLRQMKAQSSLLPAYTLMLLSFGYGIFHAAGPGHGKAVISAWLLATENELRRGILIAFMSALIQALTAIVVISLLLLLVTAVGSTARDVAGFLETASYALIALMGAYLIWSAFRPHAHAHASEPAHAHAHDHPHDHGHGHHHDHGHDHHAHHDHHHHDHGQECGCGHSHVPQASEVKGDWSLTKALSLSFAVGIRPCTGALLVLIAANALGLYWAGITSTLVMALGTAITVSVIAAIAVYSKKLALRLAKKEAAWLDHAAFGLRVIGGLAILGLGGLLFWGSLYSTNMMM</sequence>
<organism evidence="1 2">
    <name type="scientific">Taklimakanibacter albus</name>
    <dbReference type="NCBI Taxonomy" id="2800327"/>
    <lineage>
        <taxon>Bacteria</taxon>
        <taxon>Pseudomonadati</taxon>
        <taxon>Pseudomonadota</taxon>
        <taxon>Alphaproteobacteria</taxon>
        <taxon>Hyphomicrobiales</taxon>
        <taxon>Aestuariivirgaceae</taxon>
        <taxon>Taklimakanibacter</taxon>
    </lineage>
</organism>
<dbReference type="EMBL" id="JAENHL010000007">
    <property type="protein sequence ID" value="MBK1868029.1"/>
    <property type="molecule type" value="Genomic_DNA"/>
</dbReference>